<sequence length="230" mass="25119">MNTKTKNYFCWLPTCIYILYIAYMQYVINGDFWLKGALLSFFATLLYVACLIQLKKCREKISKIIVLISSVTLSCSLIFLALYVGKDAETALISGAAVHTIVAFIFATTVAGKNSVVLQDKDTGAYYRIKGGKANRLSDSEVQKFCSASKNSNTPIGEFYSSSIKGFDSNSPVIPMTYGSNIPDYNSTIIVNPSTGMPMVGGISGLDIHGNSFGTNFNEPSSTYDPNRGY</sequence>
<organism evidence="2 3">
    <name type="scientific">Buttiauxella gaviniae</name>
    <dbReference type="NCBI Taxonomy" id="82990"/>
    <lineage>
        <taxon>Bacteria</taxon>
        <taxon>Pseudomonadati</taxon>
        <taxon>Pseudomonadota</taxon>
        <taxon>Gammaproteobacteria</taxon>
        <taxon>Enterobacterales</taxon>
        <taxon>Enterobacteriaceae</taxon>
        <taxon>Buttiauxella</taxon>
    </lineage>
</organism>
<feature type="transmembrane region" description="Helical" evidence="1">
    <location>
        <begin position="64"/>
        <end position="85"/>
    </location>
</feature>
<keyword evidence="1" id="KW-0472">Membrane</keyword>
<protein>
    <submittedName>
        <fullName evidence="2">Uncharacterized protein</fullName>
    </submittedName>
</protein>
<keyword evidence="1" id="KW-0812">Transmembrane</keyword>
<feature type="transmembrane region" description="Helical" evidence="1">
    <location>
        <begin position="7"/>
        <end position="26"/>
    </location>
</feature>
<dbReference type="Proteomes" id="UP001555342">
    <property type="component" value="Unassembled WGS sequence"/>
</dbReference>
<feature type="transmembrane region" description="Helical" evidence="1">
    <location>
        <begin position="32"/>
        <end position="52"/>
    </location>
</feature>
<evidence type="ECO:0000313" key="3">
    <source>
        <dbReference type="Proteomes" id="UP001555342"/>
    </source>
</evidence>
<accession>A0ABV3NNU7</accession>
<proteinExistence type="predicted"/>
<keyword evidence="1" id="KW-1133">Transmembrane helix</keyword>
<name>A0ABV3NNU7_9ENTR</name>
<keyword evidence="3" id="KW-1185">Reference proteome</keyword>
<feature type="transmembrane region" description="Helical" evidence="1">
    <location>
        <begin position="91"/>
        <end position="111"/>
    </location>
</feature>
<evidence type="ECO:0000313" key="2">
    <source>
        <dbReference type="EMBL" id="MEW7311208.1"/>
    </source>
</evidence>
<dbReference type="EMBL" id="JBFMVT010000001">
    <property type="protein sequence ID" value="MEW7311208.1"/>
    <property type="molecule type" value="Genomic_DNA"/>
</dbReference>
<comment type="caution">
    <text evidence="2">The sequence shown here is derived from an EMBL/GenBank/DDBJ whole genome shotgun (WGS) entry which is preliminary data.</text>
</comment>
<dbReference type="RefSeq" id="WP_367593576.1">
    <property type="nucleotide sequence ID" value="NZ_JBFMVT010000001.1"/>
</dbReference>
<gene>
    <name evidence="2" type="ORF">AB1E22_00500</name>
</gene>
<evidence type="ECO:0000256" key="1">
    <source>
        <dbReference type="SAM" id="Phobius"/>
    </source>
</evidence>
<reference evidence="2 3" key="1">
    <citation type="submission" date="2024-07" db="EMBL/GenBank/DDBJ databases">
        <authorList>
            <person name="Wang L."/>
        </authorList>
    </citation>
    <scope>NUCLEOTIDE SEQUENCE [LARGE SCALE GENOMIC DNA]</scope>
    <source>
        <strain evidence="2 3">WL359</strain>
    </source>
</reference>